<accession>A0A0F9A3H0</accession>
<feature type="non-terminal residue" evidence="3">
    <location>
        <position position="460"/>
    </location>
</feature>
<evidence type="ECO:0000313" key="3">
    <source>
        <dbReference type="EMBL" id="KKL04109.1"/>
    </source>
</evidence>
<feature type="coiled-coil region" evidence="1">
    <location>
        <begin position="225"/>
        <end position="252"/>
    </location>
</feature>
<gene>
    <name evidence="3" type="ORF">LCGC14_2619360</name>
</gene>
<keyword evidence="1" id="KW-0175">Coiled coil</keyword>
<proteinExistence type="predicted"/>
<organism evidence="3">
    <name type="scientific">marine sediment metagenome</name>
    <dbReference type="NCBI Taxonomy" id="412755"/>
    <lineage>
        <taxon>unclassified sequences</taxon>
        <taxon>metagenomes</taxon>
        <taxon>ecological metagenomes</taxon>
    </lineage>
</organism>
<comment type="caution">
    <text evidence="3">The sequence shown here is derived from an EMBL/GenBank/DDBJ whole genome shotgun (WGS) entry which is preliminary data.</text>
</comment>
<protein>
    <submittedName>
        <fullName evidence="3">Uncharacterized protein</fullName>
    </submittedName>
</protein>
<keyword evidence="2" id="KW-0812">Transmembrane</keyword>
<dbReference type="AlphaFoldDB" id="A0A0F9A3H0"/>
<evidence type="ECO:0000256" key="1">
    <source>
        <dbReference type="SAM" id="Coils"/>
    </source>
</evidence>
<reference evidence="3" key="1">
    <citation type="journal article" date="2015" name="Nature">
        <title>Complex archaea that bridge the gap between prokaryotes and eukaryotes.</title>
        <authorList>
            <person name="Spang A."/>
            <person name="Saw J.H."/>
            <person name="Jorgensen S.L."/>
            <person name="Zaremba-Niedzwiedzka K."/>
            <person name="Martijn J."/>
            <person name="Lind A.E."/>
            <person name="van Eijk R."/>
            <person name="Schleper C."/>
            <person name="Guy L."/>
            <person name="Ettema T.J."/>
        </authorList>
    </citation>
    <scope>NUCLEOTIDE SEQUENCE</scope>
</reference>
<feature type="transmembrane region" description="Helical" evidence="2">
    <location>
        <begin position="78"/>
        <end position="97"/>
    </location>
</feature>
<evidence type="ECO:0000256" key="2">
    <source>
        <dbReference type="SAM" id="Phobius"/>
    </source>
</evidence>
<dbReference type="EMBL" id="LAZR01044662">
    <property type="protein sequence ID" value="KKL04109.1"/>
    <property type="molecule type" value="Genomic_DNA"/>
</dbReference>
<keyword evidence="2" id="KW-0472">Membrane</keyword>
<keyword evidence="2" id="KW-1133">Transmembrane helix</keyword>
<feature type="non-terminal residue" evidence="3">
    <location>
        <position position="1"/>
    </location>
</feature>
<feature type="transmembrane region" description="Helical" evidence="2">
    <location>
        <begin position="407"/>
        <end position="426"/>
    </location>
</feature>
<sequence>ILIETSQAVSNIDSLTDSIDKSTKSTEDQGKATDETTDSMLDMAGGVSIAGVSLGALSKGFTGVTKVLKVGVTSLKSFKIALAATGIGLFVIAIAALSQHFRDSETGANKLNKIMTKVGIVFGNVTDIIGNFGKLLFAALTGNSKEIKEAWAEISEGISGFVEQTKEELIQGEQIANLEADLLIARREFIVEQQRAESIVADLRLKSRMEEEFTSKQRLQFLREARDIQDAVAKLETKIAKDELEIVQTRNSFSKSTTENLNAEADALANVFSIEKTRLNANRQVQRELIRVLGQVRKDEAAAEKLHHEQLTRIDNDLKIKKIENVREFNKIKLDFTKKEVASSEDAAKVEVEIQKAKQDSVVDLARMAFNSISGALREGSIAQKIAAIAELVINGVIAVLKMWAQLGVLAPFSIPIVGLAVGLGIKKITAVKVPPAPRFAVGGFVDGPDHAMGGVNINA</sequence>
<name>A0A0F9A3H0_9ZZZZ</name>